<dbReference type="InterPro" id="IPR010982">
    <property type="entry name" value="Lambda_DNA-bd_dom_sf"/>
</dbReference>
<dbReference type="InterPro" id="IPR001387">
    <property type="entry name" value="Cro/C1-type_HTH"/>
</dbReference>
<sequence length="154" mass="17211">MLNNEDFIDRLRKILDYYALSASSFADTIGVQRSSISHILSGRNKPSLDFVMKILSSFEEVDLYWLLNGQGTFPKASVSGANIISDEKPKTDDLFTASEVVPQEIVAKEKKAEHLSNTAMVEEQPPNVFPKKDGAGIEKIVVFYKDGSFKVYEN</sequence>
<dbReference type="PROSITE" id="PS50943">
    <property type="entry name" value="HTH_CROC1"/>
    <property type="match status" value="1"/>
</dbReference>
<evidence type="ECO:0000259" key="1">
    <source>
        <dbReference type="PROSITE" id="PS50943"/>
    </source>
</evidence>
<protein>
    <submittedName>
        <fullName evidence="2">Helix-turn-helix domain-containing protein</fullName>
    </submittedName>
</protein>
<evidence type="ECO:0000313" key="2">
    <source>
        <dbReference type="EMBL" id="MFD0862166.1"/>
    </source>
</evidence>
<proteinExistence type="predicted"/>
<dbReference type="SUPFAM" id="SSF47413">
    <property type="entry name" value="lambda repressor-like DNA-binding domains"/>
    <property type="match status" value="1"/>
</dbReference>
<accession>A0ABW3CXC5</accession>
<reference evidence="3" key="1">
    <citation type="journal article" date="2019" name="Int. J. Syst. Evol. Microbiol.">
        <title>The Global Catalogue of Microorganisms (GCM) 10K type strain sequencing project: providing services to taxonomists for standard genome sequencing and annotation.</title>
        <authorList>
            <consortium name="The Broad Institute Genomics Platform"/>
            <consortium name="The Broad Institute Genome Sequencing Center for Infectious Disease"/>
            <person name="Wu L."/>
            <person name="Ma J."/>
        </authorList>
    </citation>
    <scope>NUCLEOTIDE SEQUENCE [LARGE SCALE GENOMIC DNA]</scope>
    <source>
        <strain evidence="3">CCUG 62952</strain>
    </source>
</reference>
<gene>
    <name evidence="2" type="ORF">ACFQ1M_08090</name>
</gene>
<dbReference type="SMART" id="SM00530">
    <property type="entry name" value="HTH_XRE"/>
    <property type="match status" value="1"/>
</dbReference>
<evidence type="ECO:0000313" key="3">
    <source>
        <dbReference type="Proteomes" id="UP001596978"/>
    </source>
</evidence>
<name>A0ABW3CXC5_9FLAO</name>
<dbReference type="RefSeq" id="WP_386406568.1">
    <property type="nucleotide sequence ID" value="NZ_JBHTJH010000004.1"/>
</dbReference>
<feature type="domain" description="HTH cro/C1-type" evidence="1">
    <location>
        <begin position="11"/>
        <end position="66"/>
    </location>
</feature>
<dbReference type="Proteomes" id="UP001596978">
    <property type="component" value="Unassembled WGS sequence"/>
</dbReference>
<dbReference type="Gene3D" id="1.10.260.40">
    <property type="entry name" value="lambda repressor-like DNA-binding domains"/>
    <property type="match status" value="1"/>
</dbReference>
<organism evidence="2 3">
    <name type="scientific">Sungkyunkwania multivorans</name>
    <dbReference type="NCBI Taxonomy" id="1173618"/>
    <lineage>
        <taxon>Bacteria</taxon>
        <taxon>Pseudomonadati</taxon>
        <taxon>Bacteroidota</taxon>
        <taxon>Flavobacteriia</taxon>
        <taxon>Flavobacteriales</taxon>
        <taxon>Flavobacteriaceae</taxon>
        <taxon>Sungkyunkwania</taxon>
    </lineage>
</organism>
<dbReference type="CDD" id="cd00093">
    <property type="entry name" value="HTH_XRE"/>
    <property type="match status" value="1"/>
</dbReference>
<dbReference type="Pfam" id="PF01381">
    <property type="entry name" value="HTH_3"/>
    <property type="match status" value="1"/>
</dbReference>
<dbReference type="EMBL" id="JBHTJH010000004">
    <property type="protein sequence ID" value="MFD0862166.1"/>
    <property type="molecule type" value="Genomic_DNA"/>
</dbReference>
<comment type="caution">
    <text evidence="2">The sequence shown here is derived from an EMBL/GenBank/DDBJ whole genome shotgun (WGS) entry which is preliminary data.</text>
</comment>
<keyword evidence="3" id="KW-1185">Reference proteome</keyword>